<dbReference type="GO" id="GO:0030170">
    <property type="term" value="F:pyridoxal phosphate binding"/>
    <property type="evidence" value="ECO:0007669"/>
    <property type="project" value="InterPro"/>
</dbReference>
<evidence type="ECO:0000256" key="1">
    <source>
        <dbReference type="ARBA" id="ARBA00001933"/>
    </source>
</evidence>
<sequence>MTDKSATASIFIRRESDARSYCRGFDTVFTSASGSYLKDAGGREYIDFLAGCSSLNYGHNDPDMKAALIEHIAGDGIAHGLDLHTDTKSGFLTAFDEHILAPRGMDHKVMFTGPTGANAVEAAMKIARKVTGRNDIIAFTNGFHGVTMGALAATGNGYHRGGASAPLNGVMRLPFDGYMEGLDSAAYLEAVLKDASSGVDAPAAIMLETVQGEGGLNAASADFIRRVAALAKEHGALLIIDDIQAGCGRTGSFFSFDEMGVMPDIVTMAKSVSGFGLPMALVLVRPEYDVFGPAEHNGTFRGNTHAFVTARVAIEKFWADERFQSELVEKTTLIHTRLSELADLVPGSAMKGRGLMQGVDVGSGDLASAICARAFENGLVIETSGSEGQVVKVLAPLTTSKETFTKGFDILMDAARAVIGEMADTKIAAE</sequence>
<protein>
    <recommendedName>
        <fullName evidence="7">Diaminobutyrate--2-oxoglutarate transaminase</fullName>
        <ecNumber evidence="7">2.6.1.76</ecNumber>
    </recommendedName>
    <alternativeName>
        <fullName evidence="7">DABA aminotransferase</fullName>
    </alternativeName>
</protein>
<evidence type="ECO:0000256" key="5">
    <source>
        <dbReference type="ARBA" id="ARBA00022898"/>
    </source>
</evidence>
<dbReference type="OrthoDB" id="9801834at2"/>
<evidence type="ECO:0000256" key="6">
    <source>
        <dbReference type="RuleBase" id="RU003560"/>
    </source>
</evidence>
<dbReference type="GO" id="GO:0019491">
    <property type="term" value="P:ectoine biosynthetic process"/>
    <property type="evidence" value="ECO:0007669"/>
    <property type="project" value="UniProtKB-UniPathway"/>
</dbReference>
<dbReference type="GO" id="GO:0047307">
    <property type="term" value="F:diaminobutyrate-pyruvate transaminase activity"/>
    <property type="evidence" value="ECO:0007669"/>
    <property type="project" value="InterPro"/>
</dbReference>
<dbReference type="SUPFAM" id="SSF53383">
    <property type="entry name" value="PLP-dependent transferases"/>
    <property type="match status" value="1"/>
</dbReference>
<evidence type="ECO:0000256" key="3">
    <source>
        <dbReference type="ARBA" id="ARBA00022576"/>
    </source>
</evidence>
<dbReference type="AlphaFoldDB" id="A0A2U2C8B0"/>
<dbReference type="InterPro" id="IPR049704">
    <property type="entry name" value="Aminotrans_3_PPA_site"/>
</dbReference>
<dbReference type="PANTHER" id="PTHR43552:SF2">
    <property type="entry name" value="DIAMINOBUTYRATE--2-OXOGLUTARATE TRANSAMINASE"/>
    <property type="match status" value="1"/>
</dbReference>
<comment type="similarity">
    <text evidence="2 6">Belongs to the class-III pyridoxal-phosphate-dependent aminotransferase family.</text>
</comment>
<comment type="catalytic activity">
    <reaction evidence="7">
        <text>L-2,4-diaminobutanoate + 2-oxoglutarate = L-aspartate 4-semialdehyde + L-glutamate</text>
        <dbReference type="Rhea" id="RHEA:11160"/>
        <dbReference type="ChEBI" id="CHEBI:16810"/>
        <dbReference type="ChEBI" id="CHEBI:29985"/>
        <dbReference type="ChEBI" id="CHEBI:58761"/>
        <dbReference type="ChEBI" id="CHEBI:537519"/>
        <dbReference type="EC" id="2.6.1.76"/>
    </reaction>
</comment>
<dbReference type="InterPro" id="IPR004637">
    <property type="entry name" value="Dat"/>
</dbReference>
<reference evidence="8 9" key="1">
    <citation type="submission" date="2018-05" db="EMBL/GenBank/DDBJ databases">
        <title>Pararhodobacter marina sp. nov., isolated from deep-sea water of the Indian Ocean.</title>
        <authorList>
            <person name="Lai Q.Sr."/>
            <person name="Liu X."/>
            <person name="Shao Z."/>
        </authorList>
    </citation>
    <scope>NUCLEOTIDE SEQUENCE [LARGE SCALE GENOMIC DNA]</scope>
    <source>
        <strain evidence="8 9">CIC4N-9</strain>
    </source>
</reference>
<dbReference type="InterPro" id="IPR015421">
    <property type="entry name" value="PyrdxlP-dep_Trfase_major"/>
</dbReference>
<dbReference type="NCBIfam" id="NF006733">
    <property type="entry name" value="PRK09264.1"/>
    <property type="match status" value="1"/>
</dbReference>
<evidence type="ECO:0000256" key="2">
    <source>
        <dbReference type="ARBA" id="ARBA00008954"/>
    </source>
</evidence>
<dbReference type="GeneID" id="94365657"/>
<dbReference type="EC" id="2.6.1.76" evidence="7"/>
<accession>A0A2U2C8B0</accession>
<dbReference type="PANTHER" id="PTHR43552">
    <property type="entry name" value="DIAMINOBUTYRATE--2-OXOGLUTARATE AMINOTRANSFERASE"/>
    <property type="match status" value="1"/>
</dbReference>
<dbReference type="CDD" id="cd00610">
    <property type="entry name" value="OAT_like"/>
    <property type="match status" value="1"/>
</dbReference>
<dbReference type="PIRSF" id="PIRSF000521">
    <property type="entry name" value="Transaminase_4ab_Lys_Orn"/>
    <property type="match status" value="1"/>
</dbReference>
<keyword evidence="5 6" id="KW-0663">Pyridoxal phosphate</keyword>
<evidence type="ECO:0000313" key="9">
    <source>
        <dbReference type="Proteomes" id="UP000244940"/>
    </source>
</evidence>
<proteinExistence type="inferred from homology"/>
<dbReference type="RefSeq" id="WP_109533622.1">
    <property type="nucleotide sequence ID" value="NZ_QEYD01000007.1"/>
</dbReference>
<dbReference type="NCBIfam" id="TIGR02407">
    <property type="entry name" value="ectoine_ectB"/>
    <property type="match status" value="1"/>
</dbReference>
<dbReference type="Pfam" id="PF00202">
    <property type="entry name" value="Aminotran_3"/>
    <property type="match status" value="1"/>
</dbReference>
<evidence type="ECO:0000256" key="4">
    <source>
        <dbReference type="ARBA" id="ARBA00022679"/>
    </source>
</evidence>
<organism evidence="8 9">
    <name type="scientific">Pararhodobacter marinus</name>
    <dbReference type="NCBI Taxonomy" id="2184063"/>
    <lineage>
        <taxon>Bacteria</taxon>
        <taxon>Pseudomonadati</taxon>
        <taxon>Pseudomonadota</taxon>
        <taxon>Alphaproteobacteria</taxon>
        <taxon>Rhodobacterales</taxon>
        <taxon>Paracoccaceae</taxon>
        <taxon>Pararhodobacter</taxon>
    </lineage>
</organism>
<keyword evidence="9" id="KW-1185">Reference proteome</keyword>
<dbReference type="GO" id="GO:0045303">
    <property type="term" value="F:diaminobutyrate-2-oxoglutarate transaminase activity"/>
    <property type="evidence" value="ECO:0007669"/>
    <property type="project" value="UniProtKB-EC"/>
</dbReference>
<dbReference type="InterPro" id="IPR012773">
    <property type="entry name" value="Ectoine_EctB"/>
</dbReference>
<comment type="pathway">
    <text evidence="7">Amine and polyamine biosynthesis; ectoine biosynthesis; L-ectoine from L-aspartate 4-semialdehyde: step 1/3.</text>
</comment>
<keyword evidence="4 7" id="KW-0808">Transferase</keyword>
<dbReference type="Gene3D" id="3.40.640.10">
    <property type="entry name" value="Type I PLP-dependent aspartate aminotransferase-like (Major domain)"/>
    <property type="match status" value="1"/>
</dbReference>
<comment type="cofactor">
    <cofactor evidence="1 7">
        <name>pyridoxal 5'-phosphate</name>
        <dbReference type="ChEBI" id="CHEBI:597326"/>
    </cofactor>
</comment>
<dbReference type="InterPro" id="IPR015422">
    <property type="entry name" value="PyrdxlP-dep_Trfase_small"/>
</dbReference>
<dbReference type="InterPro" id="IPR005814">
    <property type="entry name" value="Aminotrans_3"/>
</dbReference>
<evidence type="ECO:0000313" key="8">
    <source>
        <dbReference type="EMBL" id="PWE28115.1"/>
    </source>
</evidence>
<dbReference type="Gene3D" id="3.90.1150.10">
    <property type="entry name" value="Aspartate Aminotransferase, domain 1"/>
    <property type="match status" value="1"/>
</dbReference>
<dbReference type="InterPro" id="IPR015424">
    <property type="entry name" value="PyrdxlP-dep_Trfase"/>
</dbReference>
<keyword evidence="3 7" id="KW-0032">Aminotransferase</keyword>
<gene>
    <name evidence="8" type="primary">ectB</name>
    <name evidence="8" type="ORF">C4N9_12220</name>
</gene>
<name>A0A2U2C8B0_9RHOB</name>
<dbReference type="PROSITE" id="PS00600">
    <property type="entry name" value="AA_TRANSFER_CLASS_3"/>
    <property type="match status" value="1"/>
</dbReference>
<dbReference type="EMBL" id="QEYD01000007">
    <property type="protein sequence ID" value="PWE28115.1"/>
    <property type="molecule type" value="Genomic_DNA"/>
</dbReference>
<dbReference type="Proteomes" id="UP000244940">
    <property type="component" value="Unassembled WGS sequence"/>
</dbReference>
<comment type="function">
    <text evidence="7">Catalyzes reversively the conversion of L-aspartate beta-semialdehyde (ASA) to L-2,4-diaminobutyrate (DABA) by transamination with L-glutamate.</text>
</comment>
<dbReference type="NCBIfam" id="TIGR00709">
    <property type="entry name" value="dat"/>
    <property type="match status" value="1"/>
</dbReference>
<dbReference type="UniPathway" id="UPA00067">
    <property type="reaction ID" value="UER00121"/>
</dbReference>
<comment type="caution">
    <text evidence="8">The sequence shown here is derived from an EMBL/GenBank/DDBJ whole genome shotgun (WGS) entry which is preliminary data.</text>
</comment>
<evidence type="ECO:0000256" key="7">
    <source>
        <dbReference type="RuleBase" id="RU365034"/>
    </source>
</evidence>